<dbReference type="EMBL" id="CP002432">
    <property type="protein sequence ID" value="ADU67173.1"/>
    <property type="molecule type" value="Genomic_DNA"/>
</dbReference>
<dbReference type="RefSeq" id="WP_013507044.1">
    <property type="nucleotide sequence ID" value="NC_014836.1"/>
</dbReference>
<dbReference type="GO" id="GO:0004644">
    <property type="term" value="F:phosphoribosylglycinamide formyltransferase activity"/>
    <property type="evidence" value="ECO:0007669"/>
    <property type="project" value="UniProtKB-UniRule"/>
</dbReference>
<protein>
    <recommendedName>
        <fullName evidence="4">Phosphoribosylglycinamide formyltransferase</fullName>
        <ecNumber evidence="4">2.1.2.2</ecNumber>
    </recommendedName>
    <alternativeName>
        <fullName evidence="4">5'-phosphoribosylglycinamide transformylase</fullName>
    </alternativeName>
    <alternativeName>
        <fullName evidence="4">GAR transformylase</fullName>
        <shortName evidence="4">GART</shortName>
    </alternativeName>
</protein>
<accession>E6W594</accession>
<dbReference type="HOGENOM" id="CLU_038395_1_0_0"/>
<evidence type="ECO:0000259" key="5">
    <source>
        <dbReference type="Pfam" id="PF00551"/>
    </source>
</evidence>
<dbReference type="InterPro" id="IPR002376">
    <property type="entry name" value="Formyl_transf_N"/>
</dbReference>
<dbReference type="GO" id="GO:0005737">
    <property type="term" value="C:cytoplasm"/>
    <property type="evidence" value="ECO:0007669"/>
    <property type="project" value="TreeGrafter"/>
</dbReference>
<comment type="pathway">
    <text evidence="1 4">Purine metabolism; IMP biosynthesis via de novo pathway; N(2)-formyl-N(1)-(5-phospho-D-ribosyl)glycinamide from N(1)-(5-phospho-D-ribosyl)glycinamide (10-formyl THF route): step 1/1.</text>
</comment>
<keyword evidence="7" id="KW-1185">Reference proteome</keyword>
<dbReference type="PANTHER" id="PTHR43369:SF2">
    <property type="entry name" value="PHOSPHORIBOSYLGLYCINAMIDE FORMYLTRANSFERASE"/>
    <property type="match status" value="1"/>
</dbReference>
<proteinExistence type="inferred from homology"/>
<dbReference type="HAMAP" id="MF_01930">
    <property type="entry name" value="PurN"/>
    <property type="match status" value="1"/>
</dbReference>
<dbReference type="InterPro" id="IPR036477">
    <property type="entry name" value="Formyl_transf_N_sf"/>
</dbReference>
<keyword evidence="2 4" id="KW-0808">Transferase</keyword>
<dbReference type="Gene3D" id="3.40.50.170">
    <property type="entry name" value="Formyl transferase, N-terminal domain"/>
    <property type="match status" value="1"/>
</dbReference>
<reference evidence="6 7" key="1">
    <citation type="submission" date="2010-12" db="EMBL/GenBank/DDBJ databases">
        <title>Complete sequence of Desulfurispirillum indicum S5.</title>
        <authorList>
            <consortium name="US DOE Joint Genome Institute"/>
            <person name="Lucas S."/>
            <person name="Copeland A."/>
            <person name="Lapidus A."/>
            <person name="Cheng J.-F."/>
            <person name="Goodwin L."/>
            <person name="Pitluck S."/>
            <person name="Chertkov O."/>
            <person name="Held B."/>
            <person name="Detter J.C."/>
            <person name="Han C."/>
            <person name="Tapia R."/>
            <person name="Land M."/>
            <person name="Hauser L."/>
            <person name="Kyrpides N."/>
            <person name="Ivanova N."/>
            <person name="Mikhailova N."/>
            <person name="Haggblom M."/>
            <person name="Rauschenbach I."/>
            <person name="Bini E."/>
            <person name="Woyke T."/>
        </authorList>
    </citation>
    <scope>NUCLEOTIDE SEQUENCE [LARGE SCALE GENOMIC DNA]</scope>
    <source>
        <strain evidence="7">ATCC BAA-1389 / DSM 22839 / S5</strain>
    </source>
</reference>
<feature type="site" description="Raises pKa of active site His" evidence="4">
    <location>
        <position position="147"/>
    </location>
</feature>
<evidence type="ECO:0000256" key="1">
    <source>
        <dbReference type="ARBA" id="ARBA00005054"/>
    </source>
</evidence>
<keyword evidence="3 4" id="KW-0658">Purine biosynthesis</keyword>
<feature type="binding site" evidence="4">
    <location>
        <position position="109"/>
    </location>
    <ligand>
        <name>(6R)-10-formyltetrahydrofolate</name>
        <dbReference type="ChEBI" id="CHEBI:195366"/>
    </ligand>
</feature>
<feature type="active site" description="Proton donor" evidence="4">
    <location>
        <position position="111"/>
    </location>
</feature>
<feature type="binding site" evidence="4">
    <location>
        <begin position="13"/>
        <end position="15"/>
    </location>
    <ligand>
        <name>N(1)-(5-phospho-beta-D-ribosyl)glycinamide</name>
        <dbReference type="ChEBI" id="CHEBI:143788"/>
    </ligand>
</feature>
<dbReference type="OrthoDB" id="9806170at2"/>
<dbReference type="EC" id="2.1.2.2" evidence="4"/>
<dbReference type="PANTHER" id="PTHR43369">
    <property type="entry name" value="PHOSPHORIBOSYLGLYCINAMIDE FORMYLTRANSFERASE"/>
    <property type="match status" value="1"/>
</dbReference>
<feature type="domain" description="Formyl transferase N-terminal" evidence="5">
    <location>
        <begin position="3"/>
        <end position="184"/>
    </location>
</feature>
<gene>
    <name evidence="4" type="primary">purN</name>
    <name evidence="6" type="ordered locus">Selin_2458</name>
</gene>
<dbReference type="InterPro" id="IPR004607">
    <property type="entry name" value="GART"/>
</dbReference>
<dbReference type="CDD" id="cd08645">
    <property type="entry name" value="FMT_core_GART"/>
    <property type="match status" value="1"/>
</dbReference>
<comment type="function">
    <text evidence="4">Catalyzes the transfer of a formyl group from 10-formyltetrahydrofolate to 5-phospho-ribosyl-glycinamide (GAR), producing 5-phospho-ribosyl-N-formylglycinamide (FGAR) and tetrahydrofolate.</text>
</comment>
<name>E6W594_DESIS</name>
<dbReference type="STRING" id="653733.Selin_2458"/>
<feature type="binding site" evidence="4">
    <location>
        <begin position="92"/>
        <end position="95"/>
    </location>
    <ligand>
        <name>(6R)-10-formyltetrahydrofolate</name>
        <dbReference type="ChEBI" id="CHEBI:195366"/>
    </ligand>
</feature>
<dbReference type="FunCoup" id="E6W594">
    <property type="interactions" value="503"/>
</dbReference>
<dbReference type="Proteomes" id="UP000002572">
    <property type="component" value="Chromosome"/>
</dbReference>
<dbReference type="UniPathway" id="UPA00074">
    <property type="reaction ID" value="UER00126"/>
</dbReference>
<evidence type="ECO:0000256" key="2">
    <source>
        <dbReference type="ARBA" id="ARBA00022679"/>
    </source>
</evidence>
<dbReference type="KEGG" id="din:Selin_2458"/>
<evidence type="ECO:0000256" key="4">
    <source>
        <dbReference type="HAMAP-Rule" id="MF_01930"/>
    </source>
</evidence>
<comment type="similarity">
    <text evidence="4">Belongs to the GART family.</text>
</comment>
<feature type="binding site" evidence="4">
    <location>
        <position position="67"/>
    </location>
    <ligand>
        <name>(6R)-10-formyltetrahydrofolate</name>
        <dbReference type="ChEBI" id="CHEBI:195366"/>
    </ligand>
</feature>
<dbReference type="InParanoid" id="E6W594"/>
<dbReference type="Pfam" id="PF00551">
    <property type="entry name" value="Formyl_trans_N"/>
    <property type="match status" value="1"/>
</dbReference>
<organism evidence="6 7">
    <name type="scientific">Desulfurispirillum indicum (strain ATCC BAA-1389 / DSM 22839 / S5)</name>
    <dbReference type="NCBI Taxonomy" id="653733"/>
    <lineage>
        <taxon>Bacteria</taxon>
        <taxon>Pseudomonadati</taxon>
        <taxon>Chrysiogenota</taxon>
        <taxon>Chrysiogenia</taxon>
        <taxon>Chrysiogenales</taxon>
        <taxon>Chrysiogenaceae</taxon>
        <taxon>Desulfurispirillum</taxon>
    </lineage>
</organism>
<evidence type="ECO:0000313" key="6">
    <source>
        <dbReference type="EMBL" id="ADU67173.1"/>
    </source>
</evidence>
<dbReference type="NCBIfam" id="TIGR00639">
    <property type="entry name" value="PurN"/>
    <property type="match status" value="1"/>
</dbReference>
<dbReference type="eggNOG" id="COG0299">
    <property type="taxonomic scope" value="Bacteria"/>
</dbReference>
<evidence type="ECO:0000313" key="7">
    <source>
        <dbReference type="Proteomes" id="UP000002572"/>
    </source>
</evidence>
<evidence type="ECO:0000256" key="3">
    <source>
        <dbReference type="ARBA" id="ARBA00022755"/>
    </source>
</evidence>
<comment type="catalytic activity">
    <reaction evidence="4">
        <text>N(1)-(5-phospho-beta-D-ribosyl)glycinamide + (6R)-10-formyltetrahydrofolate = N(2)-formyl-N(1)-(5-phospho-beta-D-ribosyl)glycinamide + (6S)-5,6,7,8-tetrahydrofolate + H(+)</text>
        <dbReference type="Rhea" id="RHEA:15053"/>
        <dbReference type="ChEBI" id="CHEBI:15378"/>
        <dbReference type="ChEBI" id="CHEBI:57453"/>
        <dbReference type="ChEBI" id="CHEBI:143788"/>
        <dbReference type="ChEBI" id="CHEBI:147286"/>
        <dbReference type="ChEBI" id="CHEBI:195366"/>
        <dbReference type="EC" id="2.1.2.2"/>
    </reaction>
</comment>
<dbReference type="SUPFAM" id="SSF53328">
    <property type="entry name" value="Formyltransferase"/>
    <property type="match status" value="1"/>
</dbReference>
<dbReference type="GO" id="GO:0006189">
    <property type="term" value="P:'de novo' IMP biosynthetic process"/>
    <property type="evidence" value="ECO:0007669"/>
    <property type="project" value="UniProtKB-UniRule"/>
</dbReference>
<dbReference type="AlphaFoldDB" id="E6W594"/>
<sequence length="202" mass="22087">MSKKLAVMLSGRGSNFVAIAETIASGALQGCHIDVVLSDKPDAPGLEEARRRGIDTMVCARRQYASKQEWEQAMIDGLQARNVDFIILAGFMRILGEGFINAFPRRILNIHPSLLPSFIGLDAQQQALDYGVRYSGCTVHFVTNDLDAGPIIVQKVVPVLPADDAAALSRRILEQEHVAYSEAIALVVAGKYEIQGRRVLLK</sequence>